<dbReference type="Proteomes" id="UP000075243">
    <property type="component" value="Unassembled WGS sequence"/>
</dbReference>
<keyword evidence="4" id="KW-1185">Reference proteome</keyword>
<name>A0A151RKB8_CAJCA</name>
<accession>A0A151RKB8</accession>
<dbReference type="InterPro" id="IPR000157">
    <property type="entry name" value="TIR_dom"/>
</dbReference>
<dbReference type="PANTHER" id="PTHR32009:SF155">
    <property type="entry name" value="DISEASE RESISTANCE PROTEIN (TIR-NBS-LRR CLASS)"/>
    <property type="match status" value="1"/>
</dbReference>
<dbReference type="InterPro" id="IPR035897">
    <property type="entry name" value="Toll_tir_struct_dom_sf"/>
</dbReference>
<dbReference type="Pfam" id="PF01582">
    <property type="entry name" value="TIR"/>
    <property type="match status" value="2"/>
</dbReference>
<dbReference type="Gramene" id="C.cajan_34141.t">
    <property type="protein sequence ID" value="C.cajan_34141.t"/>
    <property type="gene ID" value="C.cajan_34141"/>
</dbReference>
<dbReference type="SUPFAM" id="SSF52200">
    <property type="entry name" value="Toll/Interleukin receptor TIR domain"/>
    <property type="match status" value="2"/>
</dbReference>
<dbReference type="STRING" id="3821.A0A151RKB8"/>
<reference evidence="3" key="1">
    <citation type="journal article" date="2012" name="Nat. Biotechnol.">
        <title>Draft genome sequence of pigeonpea (Cajanus cajan), an orphan legume crop of resource-poor farmers.</title>
        <authorList>
            <person name="Varshney R.K."/>
            <person name="Chen W."/>
            <person name="Li Y."/>
            <person name="Bharti A.K."/>
            <person name="Saxena R.K."/>
            <person name="Schlueter J.A."/>
            <person name="Donoghue M.T."/>
            <person name="Azam S."/>
            <person name="Fan G."/>
            <person name="Whaley A.M."/>
            <person name="Farmer A.D."/>
            <person name="Sheridan J."/>
            <person name="Iwata A."/>
            <person name="Tuteja R."/>
            <person name="Penmetsa R.V."/>
            <person name="Wu W."/>
            <person name="Upadhyaya H.D."/>
            <person name="Yang S.P."/>
            <person name="Shah T."/>
            <person name="Saxena K.B."/>
            <person name="Michael T."/>
            <person name="McCombie W.R."/>
            <person name="Yang B."/>
            <person name="Zhang G."/>
            <person name="Yang H."/>
            <person name="Wang J."/>
            <person name="Spillane C."/>
            <person name="Cook D.R."/>
            <person name="May G.D."/>
            <person name="Xu X."/>
            <person name="Jackson S.A."/>
        </authorList>
    </citation>
    <scope>NUCLEOTIDE SEQUENCE [LARGE SCALE GENOMIC DNA]</scope>
</reference>
<dbReference type="FunFam" id="3.40.50.10140:FF:000007">
    <property type="entry name" value="Disease resistance protein (TIR-NBS-LRR class)"/>
    <property type="match status" value="1"/>
</dbReference>
<dbReference type="EMBL" id="KQ483689">
    <property type="protein sequence ID" value="KYP43001.1"/>
    <property type="molecule type" value="Genomic_DNA"/>
</dbReference>
<sequence>MVRNQTGSYGDAFAKHEQRFGGNTEKVQKWRKALTHVANHSGWECSPNSDDVFISFRGEDTRHTFTAHLLAALGRLKIRTYVDYKLGRGDEISPTLLRAIEESKASVVVLSQNYATSKWCLEELVKIMECRRTKGQIVVPVFYHVDPSDVRNQTGTYAEAFAKHEQRFKENMQKVQSWRTSLREVANLSGWDCLVNRIESELVEKIAEDILRKLSSVQDPEIDREIERAQQLALLKAQKMSHGCEPGDLEELAAAYNYIAQLSSKKLENLLLRRFS</sequence>
<proteinExistence type="predicted"/>
<dbReference type="PANTHER" id="PTHR32009">
    <property type="entry name" value="TMV RESISTANCE PROTEIN N-LIKE"/>
    <property type="match status" value="1"/>
</dbReference>
<dbReference type="SMART" id="SM00255">
    <property type="entry name" value="TIR"/>
    <property type="match status" value="1"/>
</dbReference>
<dbReference type="PROSITE" id="PS50104">
    <property type="entry name" value="TIR"/>
    <property type="match status" value="1"/>
</dbReference>
<organism evidence="3 4">
    <name type="scientific">Cajanus cajan</name>
    <name type="common">Pigeon pea</name>
    <name type="synonym">Cajanus indicus</name>
    <dbReference type="NCBI Taxonomy" id="3821"/>
    <lineage>
        <taxon>Eukaryota</taxon>
        <taxon>Viridiplantae</taxon>
        <taxon>Streptophyta</taxon>
        <taxon>Embryophyta</taxon>
        <taxon>Tracheophyta</taxon>
        <taxon>Spermatophyta</taxon>
        <taxon>Magnoliopsida</taxon>
        <taxon>eudicotyledons</taxon>
        <taxon>Gunneridae</taxon>
        <taxon>Pentapetalae</taxon>
        <taxon>rosids</taxon>
        <taxon>fabids</taxon>
        <taxon>Fabales</taxon>
        <taxon>Fabaceae</taxon>
        <taxon>Papilionoideae</taxon>
        <taxon>50 kb inversion clade</taxon>
        <taxon>NPAAA clade</taxon>
        <taxon>indigoferoid/millettioid clade</taxon>
        <taxon>Phaseoleae</taxon>
        <taxon>Cajanus</taxon>
    </lineage>
</organism>
<feature type="domain" description="TIR" evidence="2">
    <location>
        <begin position="48"/>
        <end position="214"/>
    </location>
</feature>
<gene>
    <name evidence="3" type="ORF">KK1_035574</name>
</gene>
<protein>
    <submittedName>
        <fullName evidence="3">TMV resistance protein N</fullName>
    </submittedName>
</protein>
<evidence type="ECO:0000313" key="3">
    <source>
        <dbReference type="EMBL" id="KYP43001.1"/>
    </source>
</evidence>
<evidence type="ECO:0000256" key="1">
    <source>
        <dbReference type="ARBA" id="ARBA00023027"/>
    </source>
</evidence>
<dbReference type="GO" id="GO:0007165">
    <property type="term" value="P:signal transduction"/>
    <property type="evidence" value="ECO:0007669"/>
    <property type="project" value="InterPro"/>
</dbReference>
<keyword evidence="1" id="KW-0520">NAD</keyword>
<dbReference type="AlphaFoldDB" id="A0A151RKB8"/>
<dbReference type="OMA" id="HRIDSYL"/>
<dbReference type="Gene3D" id="3.40.50.10140">
    <property type="entry name" value="Toll/interleukin-1 receptor homology (TIR) domain"/>
    <property type="match status" value="2"/>
</dbReference>
<evidence type="ECO:0000313" key="4">
    <source>
        <dbReference type="Proteomes" id="UP000075243"/>
    </source>
</evidence>
<evidence type="ECO:0000259" key="2">
    <source>
        <dbReference type="PROSITE" id="PS50104"/>
    </source>
</evidence>